<dbReference type="GO" id="GO:0008721">
    <property type="term" value="F:D-serine ammonia-lyase activity"/>
    <property type="evidence" value="ECO:0007669"/>
    <property type="project" value="UniProtKB-EC"/>
</dbReference>
<dbReference type="SMART" id="SM01119">
    <property type="entry name" value="D-ser_dehydrat"/>
    <property type="match status" value="1"/>
</dbReference>
<dbReference type="Gene3D" id="3.20.20.10">
    <property type="entry name" value="Alanine racemase"/>
    <property type="match status" value="1"/>
</dbReference>
<comment type="cofactor">
    <cofactor evidence="1">
        <name>pyridoxal 5'-phosphate</name>
        <dbReference type="ChEBI" id="CHEBI:597326"/>
    </cofactor>
</comment>
<dbReference type="InterPro" id="IPR042208">
    <property type="entry name" value="D-ser_dehydrat-like_sf"/>
</dbReference>
<proteinExistence type="inferred from homology"/>
<keyword evidence="8" id="KW-0456">Lyase</keyword>
<dbReference type="Pfam" id="PF14031">
    <property type="entry name" value="D-ser_dehydrat"/>
    <property type="match status" value="1"/>
</dbReference>
<comment type="cofactor">
    <cofactor evidence="2">
        <name>Zn(2+)</name>
        <dbReference type="ChEBI" id="CHEBI:29105"/>
    </cofactor>
</comment>
<comment type="similarity">
    <text evidence="3">Belongs to the DSD1 family.</text>
</comment>
<keyword evidence="4" id="KW-0216">Detoxification</keyword>
<evidence type="ECO:0000256" key="3">
    <source>
        <dbReference type="ARBA" id="ARBA00005323"/>
    </source>
</evidence>
<organism evidence="15 16">
    <name type="scientific">Alectoria fallacina</name>
    <dbReference type="NCBI Taxonomy" id="1903189"/>
    <lineage>
        <taxon>Eukaryota</taxon>
        <taxon>Fungi</taxon>
        <taxon>Dikarya</taxon>
        <taxon>Ascomycota</taxon>
        <taxon>Pezizomycotina</taxon>
        <taxon>Lecanoromycetes</taxon>
        <taxon>OSLEUM clade</taxon>
        <taxon>Lecanoromycetidae</taxon>
        <taxon>Lecanorales</taxon>
        <taxon>Lecanorineae</taxon>
        <taxon>Parmeliaceae</taxon>
        <taxon>Alectoria</taxon>
    </lineage>
</organism>
<comment type="catalytic activity">
    <reaction evidence="9">
        <text>D-serine = pyruvate + NH4(+)</text>
        <dbReference type="Rhea" id="RHEA:13977"/>
        <dbReference type="ChEBI" id="CHEBI:15361"/>
        <dbReference type="ChEBI" id="CHEBI:28938"/>
        <dbReference type="ChEBI" id="CHEBI:35247"/>
        <dbReference type="EC" id="4.3.1.18"/>
    </reaction>
    <physiologicalReaction direction="left-to-right" evidence="9">
        <dbReference type="Rhea" id="RHEA:13978"/>
    </physiologicalReaction>
</comment>
<accession>A0A8H3EA72</accession>
<dbReference type="EMBL" id="CAJPDR010000001">
    <property type="protein sequence ID" value="CAF9903121.1"/>
    <property type="molecule type" value="Genomic_DNA"/>
</dbReference>
<dbReference type="InterPro" id="IPR051466">
    <property type="entry name" value="D-amino_acid_metab_enzyme"/>
</dbReference>
<dbReference type="SUPFAM" id="SSF51419">
    <property type="entry name" value="PLP-binding barrel"/>
    <property type="match status" value="1"/>
</dbReference>
<evidence type="ECO:0000259" key="14">
    <source>
        <dbReference type="SMART" id="SM01119"/>
    </source>
</evidence>
<comment type="function">
    <text evidence="10">Catalyzes the conversion of D-serine to pyruvate and ammonia. May play a role in D-serine detoxification.</text>
</comment>
<evidence type="ECO:0000256" key="1">
    <source>
        <dbReference type="ARBA" id="ARBA00001933"/>
    </source>
</evidence>
<dbReference type="OrthoDB" id="20198at2759"/>
<dbReference type="EC" id="4.3.1.18" evidence="11"/>
<keyword evidence="6" id="KW-0862">Zinc</keyword>
<dbReference type="Proteomes" id="UP000664203">
    <property type="component" value="Unassembled WGS sequence"/>
</dbReference>
<evidence type="ECO:0000256" key="5">
    <source>
        <dbReference type="ARBA" id="ARBA00022723"/>
    </source>
</evidence>
<gene>
    <name evidence="15" type="ORF">ALECFALPRED_000138</name>
</gene>
<dbReference type="PANTHER" id="PTHR28004">
    <property type="entry name" value="ZGC:162816-RELATED"/>
    <property type="match status" value="1"/>
</dbReference>
<name>A0A8H3EA72_9LECA</name>
<dbReference type="FunFam" id="3.20.20.10:FF:000016">
    <property type="entry name" value="D-serine dehydratase"/>
    <property type="match status" value="1"/>
</dbReference>
<reference evidence="15" key="1">
    <citation type="submission" date="2021-03" db="EMBL/GenBank/DDBJ databases">
        <authorList>
            <person name="Tagirdzhanova G."/>
        </authorList>
    </citation>
    <scope>NUCLEOTIDE SEQUENCE</scope>
</reference>
<evidence type="ECO:0000256" key="4">
    <source>
        <dbReference type="ARBA" id="ARBA00022575"/>
    </source>
</evidence>
<evidence type="ECO:0000256" key="7">
    <source>
        <dbReference type="ARBA" id="ARBA00022898"/>
    </source>
</evidence>
<dbReference type="Pfam" id="PF01168">
    <property type="entry name" value="Ala_racemase_N"/>
    <property type="match status" value="1"/>
</dbReference>
<sequence length="473" mass="51463">MALFDAKALLPLPSHAALREAFVGRNLKDVPAPAAILDTAVVHRNCLQMRKACEALQVGFRPHVKTHKTVEVAQLQVGDRTTDVKIIVSTVAEAEHLSDFLSTCRENRRSVNILYGVPLPPSRIGRLAHLGKKLGNESISVLVDNECQLQAARVFKDMAGFQLKVFVKVDTGYHRAGVVVGTEKFNRLVTDILDEESRGTMEFLGFYSHAGHSYGGDSALGAMELLIVELEGLEKAAAHALTARGHAPTRQKYLLSVGATPTATSIENMLERSAQAESPMGGEIAKLKTVIDRINATHAIEIHAGVYPFLDMQQLATQASPSALPANPKHDASGLSTADIALTIMAEVASMYESRDSPEALIAAGSLALGRDPCKSYDGWGIVSDWGMLTDNAEGRSGWQVGRISQEHGILTTDSQHRRHELAELKIGQRVRVWPNHACVAGAGFGWYLVVDSSLAEERRDEIVDVWVRCRGW</sequence>
<dbReference type="InterPro" id="IPR001608">
    <property type="entry name" value="Ala_racemase_N"/>
</dbReference>
<evidence type="ECO:0000256" key="2">
    <source>
        <dbReference type="ARBA" id="ARBA00001947"/>
    </source>
</evidence>
<evidence type="ECO:0000256" key="12">
    <source>
        <dbReference type="ARBA" id="ARBA00069616"/>
    </source>
</evidence>
<dbReference type="AlphaFoldDB" id="A0A8H3EA72"/>
<evidence type="ECO:0000313" key="16">
    <source>
        <dbReference type="Proteomes" id="UP000664203"/>
    </source>
</evidence>
<evidence type="ECO:0000256" key="9">
    <source>
        <dbReference type="ARBA" id="ARBA00051198"/>
    </source>
</evidence>
<keyword evidence="5" id="KW-0479">Metal-binding</keyword>
<protein>
    <recommendedName>
        <fullName evidence="12">D-serine dehydratase</fullName>
        <ecNumber evidence="11">4.3.1.18</ecNumber>
    </recommendedName>
    <alternativeName>
        <fullName evidence="13">D-serine deaminase</fullName>
    </alternativeName>
</protein>
<keyword evidence="16" id="KW-1185">Reference proteome</keyword>
<evidence type="ECO:0000256" key="8">
    <source>
        <dbReference type="ARBA" id="ARBA00023239"/>
    </source>
</evidence>
<dbReference type="PANTHER" id="PTHR28004:SF2">
    <property type="entry name" value="D-SERINE DEHYDRATASE"/>
    <property type="match status" value="1"/>
</dbReference>
<evidence type="ECO:0000313" key="15">
    <source>
        <dbReference type="EMBL" id="CAF9903121.1"/>
    </source>
</evidence>
<dbReference type="InterPro" id="IPR029066">
    <property type="entry name" value="PLP-binding_barrel"/>
</dbReference>
<evidence type="ECO:0000256" key="10">
    <source>
        <dbReference type="ARBA" id="ARBA00055764"/>
    </source>
</evidence>
<evidence type="ECO:0000256" key="13">
    <source>
        <dbReference type="ARBA" id="ARBA00075219"/>
    </source>
</evidence>
<dbReference type="Gene3D" id="2.40.37.20">
    <property type="entry name" value="D-serine dehydratase-like domain"/>
    <property type="match status" value="1"/>
</dbReference>
<evidence type="ECO:0000256" key="6">
    <source>
        <dbReference type="ARBA" id="ARBA00022833"/>
    </source>
</evidence>
<dbReference type="GO" id="GO:0046872">
    <property type="term" value="F:metal ion binding"/>
    <property type="evidence" value="ECO:0007669"/>
    <property type="project" value="UniProtKB-KW"/>
</dbReference>
<feature type="domain" description="D-serine dehydratase-like" evidence="14">
    <location>
        <begin position="341"/>
        <end position="452"/>
    </location>
</feature>
<comment type="caution">
    <text evidence="15">The sequence shown here is derived from an EMBL/GenBank/DDBJ whole genome shotgun (WGS) entry which is preliminary data.</text>
</comment>
<dbReference type="GO" id="GO:0009636">
    <property type="term" value="P:response to toxic substance"/>
    <property type="evidence" value="ECO:0007669"/>
    <property type="project" value="UniProtKB-KW"/>
</dbReference>
<dbReference type="InterPro" id="IPR026956">
    <property type="entry name" value="D-ser_dehydrat-like_dom"/>
</dbReference>
<evidence type="ECO:0000256" key="11">
    <source>
        <dbReference type="ARBA" id="ARBA00066349"/>
    </source>
</evidence>
<keyword evidence="7" id="KW-0663">Pyridoxal phosphate</keyword>
<dbReference type="GO" id="GO:0036088">
    <property type="term" value="P:D-serine catabolic process"/>
    <property type="evidence" value="ECO:0007669"/>
    <property type="project" value="TreeGrafter"/>
</dbReference>